<evidence type="ECO:0000313" key="1">
    <source>
        <dbReference type="EMBL" id="HER96333.1"/>
    </source>
</evidence>
<dbReference type="AlphaFoldDB" id="A0A7V2B112"/>
<gene>
    <name evidence="1" type="ORF">ENO59_07430</name>
</gene>
<name>A0A7V2B112_RHOMR</name>
<dbReference type="EMBL" id="DSGB01000005">
    <property type="protein sequence ID" value="HER96333.1"/>
    <property type="molecule type" value="Genomic_DNA"/>
</dbReference>
<accession>A0A7V2B112</accession>
<protein>
    <submittedName>
        <fullName evidence="1">General stress protein CsbD</fullName>
    </submittedName>
</protein>
<dbReference type="InterPro" id="IPR036629">
    <property type="entry name" value="YjbJ_sf"/>
</dbReference>
<sequence>MATKQMEESWQRTKEHIRKIWGDALMDHELESVRGDLQAMIALVHRKTGQSRSEILQKLEAIL</sequence>
<dbReference type="Gene3D" id="1.10.1470.10">
    <property type="entry name" value="YjbJ"/>
    <property type="match status" value="1"/>
</dbReference>
<reference evidence="1" key="1">
    <citation type="journal article" date="2020" name="mSystems">
        <title>Genome- and Community-Level Interaction Insights into Carbon Utilization and Element Cycling Functions of Hydrothermarchaeota in Hydrothermal Sediment.</title>
        <authorList>
            <person name="Zhou Z."/>
            <person name="Liu Y."/>
            <person name="Xu W."/>
            <person name="Pan J."/>
            <person name="Luo Z.H."/>
            <person name="Li M."/>
        </authorList>
    </citation>
    <scope>NUCLEOTIDE SEQUENCE [LARGE SCALE GENOMIC DNA]</scope>
    <source>
        <strain evidence="1">SpSt-143</strain>
    </source>
</reference>
<organism evidence="1">
    <name type="scientific">Rhodothermus marinus</name>
    <name type="common">Rhodothermus obamensis</name>
    <dbReference type="NCBI Taxonomy" id="29549"/>
    <lineage>
        <taxon>Bacteria</taxon>
        <taxon>Pseudomonadati</taxon>
        <taxon>Rhodothermota</taxon>
        <taxon>Rhodothermia</taxon>
        <taxon>Rhodothermales</taxon>
        <taxon>Rhodothermaceae</taxon>
        <taxon>Rhodothermus</taxon>
    </lineage>
</organism>
<proteinExistence type="predicted"/>
<comment type="caution">
    <text evidence="1">The sequence shown here is derived from an EMBL/GenBank/DDBJ whole genome shotgun (WGS) entry which is preliminary data.</text>
</comment>